<keyword evidence="3" id="KW-1185">Reference proteome</keyword>
<dbReference type="Pfam" id="PF00483">
    <property type="entry name" value="NTP_transferase"/>
    <property type="match status" value="1"/>
</dbReference>
<keyword evidence="2" id="KW-0808">Transferase</keyword>
<accession>A0A1G9W2B5</accession>
<dbReference type="Proteomes" id="UP000199309">
    <property type="component" value="Unassembled WGS sequence"/>
</dbReference>
<dbReference type="GO" id="GO:0016779">
    <property type="term" value="F:nucleotidyltransferase activity"/>
    <property type="evidence" value="ECO:0007669"/>
    <property type="project" value="UniProtKB-KW"/>
</dbReference>
<dbReference type="AlphaFoldDB" id="A0A1G9W2B5"/>
<dbReference type="Gene3D" id="3.90.550.10">
    <property type="entry name" value="Spore Coat Polysaccharide Biosynthesis Protein SpsA, Chain A"/>
    <property type="match status" value="1"/>
</dbReference>
<keyword evidence="2" id="KW-0548">Nucleotidyltransferase</keyword>
<reference evidence="2 3" key="1">
    <citation type="submission" date="2016-10" db="EMBL/GenBank/DDBJ databases">
        <authorList>
            <person name="de Groot N.N."/>
        </authorList>
    </citation>
    <scope>NUCLEOTIDE SEQUENCE [LARGE SCALE GENOMIC DNA]</scope>
    <source>
        <strain evidence="2 3">DSM 16981</strain>
    </source>
</reference>
<evidence type="ECO:0000313" key="2">
    <source>
        <dbReference type="EMBL" id="SDM78347.1"/>
    </source>
</evidence>
<dbReference type="InterPro" id="IPR005835">
    <property type="entry name" value="NTP_transferase_dom"/>
</dbReference>
<dbReference type="SUPFAM" id="SSF53448">
    <property type="entry name" value="Nucleotide-diphospho-sugar transferases"/>
    <property type="match status" value="1"/>
</dbReference>
<name>A0A1G9W2B5_9FIRM</name>
<dbReference type="PANTHER" id="PTHR22572">
    <property type="entry name" value="SUGAR-1-PHOSPHATE GUANYL TRANSFERASE"/>
    <property type="match status" value="1"/>
</dbReference>
<dbReference type="STRING" id="349095.SAMN05660299_01532"/>
<dbReference type="RefSeq" id="WP_091650160.1">
    <property type="nucleotide sequence ID" value="NZ_FNHQ01000013.1"/>
</dbReference>
<evidence type="ECO:0000259" key="1">
    <source>
        <dbReference type="Pfam" id="PF00483"/>
    </source>
</evidence>
<dbReference type="InterPro" id="IPR029044">
    <property type="entry name" value="Nucleotide-diphossugar_trans"/>
</dbReference>
<dbReference type="InterPro" id="IPR050486">
    <property type="entry name" value="Mannose-1P_guanyltransferase"/>
</dbReference>
<gene>
    <name evidence="2" type="ORF">SAMN05660299_01532</name>
</gene>
<dbReference type="CDD" id="cd04181">
    <property type="entry name" value="NTP_transferase"/>
    <property type="match status" value="1"/>
</dbReference>
<protein>
    <submittedName>
        <fullName evidence="2">Mannose-1-phosphate guanylyltransferase</fullName>
    </submittedName>
</protein>
<proteinExistence type="predicted"/>
<evidence type="ECO:0000313" key="3">
    <source>
        <dbReference type="Proteomes" id="UP000199309"/>
    </source>
</evidence>
<sequence length="232" mass="26076">MKAFLLAAGYGTRLKPLTDTIPKCMAPISGKPLLSWWMELFEKHAISEVLVNTHYLPEPVRKYMVQYNACHTATHIVEFFEPELLGSGGTVLANKEFVKNAADFLICYADNLTNVNLSDIIRFHRQKSALLTMGLFHTNNPCGCGIAAMDHNGVICEFQEKPKHPKSNLANAGIYVCSKEIFTYFPHQHVIDFGTDVLPLLAGKMYGYEITGYLRDIGTPENYALVQKEWKS</sequence>
<organism evidence="2 3">
    <name type="scientific">Megasphaera paucivorans</name>
    <dbReference type="NCBI Taxonomy" id="349095"/>
    <lineage>
        <taxon>Bacteria</taxon>
        <taxon>Bacillati</taxon>
        <taxon>Bacillota</taxon>
        <taxon>Negativicutes</taxon>
        <taxon>Veillonellales</taxon>
        <taxon>Veillonellaceae</taxon>
        <taxon>Megasphaera</taxon>
    </lineage>
</organism>
<feature type="domain" description="Nucleotidyl transferase" evidence="1">
    <location>
        <begin position="2"/>
        <end position="228"/>
    </location>
</feature>
<dbReference type="OrthoDB" id="9801899at2"/>
<dbReference type="EMBL" id="FNHQ01000013">
    <property type="protein sequence ID" value="SDM78347.1"/>
    <property type="molecule type" value="Genomic_DNA"/>
</dbReference>